<dbReference type="Gene3D" id="3.30.540.10">
    <property type="entry name" value="Fructose-1,6-Bisphosphatase, subunit A, domain 1"/>
    <property type="match status" value="1"/>
</dbReference>
<dbReference type="SUPFAM" id="SSF56655">
    <property type="entry name" value="Carbohydrate phosphatase"/>
    <property type="match status" value="1"/>
</dbReference>
<dbReference type="EMBL" id="CAFBOS010000155">
    <property type="protein sequence ID" value="CAB5009858.1"/>
    <property type="molecule type" value="Genomic_DNA"/>
</dbReference>
<keyword evidence="1" id="KW-0479">Metal-binding</keyword>
<evidence type="ECO:0000256" key="2">
    <source>
        <dbReference type="ARBA" id="ARBA00022801"/>
    </source>
</evidence>
<keyword evidence="3" id="KW-0460">Magnesium</keyword>
<dbReference type="Pfam" id="PF00459">
    <property type="entry name" value="Inositol_P"/>
    <property type="match status" value="1"/>
</dbReference>
<dbReference type="EMBL" id="CAEZYR010000013">
    <property type="protein sequence ID" value="CAB4732106.1"/>
    <property type="molecule type" value="Genomic_DNA"/>
</dbReference>
<dbReference type="PROSITE" id="PS00629">
    <property type="entry name" value="IMP_1"/>
    <property type="match status" value="1"/>
</dbReference>
<dbReference type="GO" id="GO:0006020">
    <property type="term" value="P:inositol metabolic process"/>
    <property type="evidence" value="ECO:0007669"/>
    <property type="project" value="TreeGrafter"/>
</dbReference>
<dbReference type="InterPro" id="IPR000760">
    <property type="entry name" value="Inositol_monophosphatase-like"/>
</dbReference>
<evidence type="ECO:0000313" key="7">
    <source>
        <dbReference type="EMBL" id="CAB5009858.1"/>
    </source>
</evidence>
<dbReference type="AlphaFoldDB" id="A0A6J7PX68"/>
<sequence length="254" mass="27144">MTAPPIDAALLDEAVELARAAGRETLRWFQSAHLEIDTKGDGSPVTEADRAAEHLLRREISARYPADSIIGEEEPDHRGTSPNRWVLDPVDGTKAFTHGVPLFSNLLAYFDEHGPAIGVINLPALGETVYAGRGLGCFVNGAPCRVSATRDLADAYVCTSGLDNWPPETLAHFASTVKLRTWGDGYGYALVATGRVDAMIDPEIAYYDVAAMLTILPEAGGRFTDLAGVATAASGSGIASNGLLHDELRRHFAR</sequence>
<reference evidence="7" key="1">
    <citation type="submission" date="2020-05" db="EMBL/GenBank/DDBJ databases">
        <authorList>
            <person name="Chiriac C."/>
            <person name="Salcher M."/>
            <person name="Ghai R."/>
            <person name="Kavagutti S V."/>
        </authorList>
    </citation>
    <scope>NUCLEOTIDE SEQUENCE</scope>
</reference>
<dbReference type="GO" id="GO:0046872">
    <property type="term" value="F:metal ion binding"/>
    <property type="evidence" value="ECO:0007669"/>
    <property type="project" value="UniProtKB-KW"/>
</dbReference>
<protein>
    <submittedName>
        <fullName evidence="7">Unannotated protein</fullName>
    </submittedName>
</protein>
<accession>A0A6J7PX68</accession>
<dbReference type="InterPro" id="IPR020583">
    <property type="entry name" value="Inositol_monoP_metal-BS"/>
</dbReference>
<organism evidence="7">
    <name type="scientific">freshwater metagenome</name>
    <dbReference type="NCBI Taxonomy" id="449393"/>
    <lineage>
        <taxon>unclassified sequences</taxon>
        <taxon>metagenomes</taxon>
        <taxon>ecological metagenomes</taxon>
    </lineage>
</organism>
<evidence type="ECO:0000313" key="6">
    <source>
        <dbReference type="EMBL" id="CAB4919903.1"/>
    </source>
</evidence>
<proteinExistence type="predicted"/>
<evidence type="ECO:0000256" key="1">
    <source>
        <dbReference type="ARBA" id="ARBA00022723"/>
    </source>
</evidence>
<dbReference type="PRINTS" id="PR00377">
    <property type="entry name" value="IMPHPHTASES"/>
</dbReference>
<gene>
    <name evidence="4" type="ORF">UFOPK2754_00547</name>
    <name evidence="5" type="ORF">UFOPK3139_02783</name>
    <name evidence="6" type="ORF">UFOPK3543_02020</name>
    <name evidence="7" type="ORF">UFOPK3967_02172</name>
</gene>
<dbReference type="PANTHER" id="PTHR20854">
    <property type="entry name" value="INOSITOL MONOPHOSPHATASE"/>
    <property type="match status" value="1"/>
</dbReference>
<evidence type="ECO:0000256" key="3">
    <source>
        <dbReference type="ARBA" id="ARBA00022842"/>
    </source>
</evidence>
<dbReference type="EMBL" id="CAFABA010000163">
    <property type="protein sequence ID" value="CAB4836297.1"/>
    <property type="molecule type" value="Genomic_DNA"/>
</dbReference>
<evidence type="ECO:0000313" key="5">
    <source>
        <dbReference type="EMBL" id="CAB4836297.1"/>
    </source>
</evidence>
<evidence type="ECO:0000313" key="4">
    <source>
        <dbReference type="EMBL" id="CAB4732106.1"/>
    </source>
</evidence>
<dbReference type="EMBL" id="CAFBMH010000085">
    <property type="protein sequence ID" value="CAB4919903.1"/>
    <property type="molecule type" value="Genomic_DNA"/>
</dbReference>
<dbReference type="Gene3D" id="3.40.190.80">
    <property type="match status" value="1"/>
</dbReference>
<dbReference type="PANTHER" id="PTHR20854:SF4">
    <property type="entry name" value="INOSITOL-1-MONOPHOSPHATASE-RELATED"/>
    <property type="match status" value="1"/>
</dbReference>
<dbReference type="GO" id="GO:0007165">
    <property type="term" value="P:signal transduction"/>
    <property type="evidence" value="ECO:0007669"/>
    <property type="project" value="TreeGrafter"/>
</dbReference>
<name>A0A6J7PX68_9ZZZZ</name>
<dbReference type="GO" id="GO:0008934">
    <property type="term" value="F:inositol monophosphate 1-phosphatase activity"/>
    <property type="evidence" value="ECO:0007669"/>
    <property type="project" value="TreeGrafter"/>
</dbReference>
<keyword evidence="2" id="KW-0378">Hydrolase</keyword>